<dbReference type="InterPro" id="IPR013783">
    <property type="entry name" value="Ig-like_fold"/>
</dbReference>
<comment type="caution">
    <text evidence="2">The sequence shown here is derived from an EMBL/GenBank/DDBJ whole genome shotgun (WGS) entry which is preliminary data.</text>
</comment>
<evidence type="ECO:0000313" key="2">
    <source>
        <dbReference type="EMBL" id="KXA95403.1"/>
    </source>
</evidence>
<evidence type="ECO:0000313" key="3">
    <source>
        <dbReference type="Proteomes" id="UP000070155"/>
    </source>
</evidence>
<proteinExistence type="predicted"/>
<keyword evidence="3" id="KW-1185">Reference proteome</keyword>
<dbReference type="Pfam" id="PF07705">
    <property type="entry name" value="CARDB"/>
    <property type="match status" value="1"/>
</dbReference>
<dbReference type="AlphaFoldDB" id="A0A133UMF9"/>
<feature type="domain" description="CARDB" evidence="1">
    <location>
        <begin position="40"/>
        <end position="119"/>
    </location>
</feature>
<organism evidence="2 3">
    <name type="scientific">candidate division MSBL1 archaeon SCGC-AAA259I07</name>
    <dbReference type="NCBI Taxonomy" id="1698266"/>
    <lineage>
        <taxon>Archaea</taxon>
        <taxon>Methanobacteriati</taxon>
        <taxon>Methanobacteriota</taxon>
        <taxon>candidate division MSBL1</taxon>
    </lineage>
</organism>
<accession>A0A133UMF9</accession>
<dbReference type="Proteomes" id="UP000070155">
    <property type="component" value="Unassembled WGS sequence"/>
</dbReference>
<sequence length="409" mass="45714">MKKLTKLMAIIVVALVGITGYLVLSREAKATEPAKFEYSDLIVSPSEVAPGQLVTISVTVKNIGGTKGSENVKLVITDNSGNLDMSIETPLTLKAGESKTYSLLEMSKQEEGTYTVEVADLSNSFKVVGHEEKSKELAEEFILENSSTYKYDGYDLEYKETLYPDIAGHPYLWTFVYEFKSKHSGYGDRTGENLLQVITPHEAHITVDNGKVVTAILDLKWDMIEQKMLEEKPTIHVYKTPEGPNIDNAELVWEKVKDLEEARYVTMEKDSSALIYVHPYSVGAFDPSTAETIIVLSSTSGEKVRTAIFRLDSETNQLKKAYNSSYDAIENFKLEQGIELMEEKISELSYGERDIPAEEVKNLHPYYVYSYPAGDFGGTLITHKQAGKVVFYATTVWDGSGELLIPQEK</sequence>
<dbReference type="InterPro" id="IPR011635">
    <property type="entry name" value="CARDB"/>
</dbReference>
<name>A0A133UMF9_9EURY</name>
<gene>
    <name evidence="2" type="ORF">AKJ36_00710</name>
</gene>
<dbReference type="EMBL" id="LHXQ01000005">
    <property type="protein sequence ID" value="KXA95403.1"/>
    <property type="molecule type" value="Genomic_DNA"/>
</dbReference>
<reference evidence="2 3" key="1">
    <citation type="journal article" date="2016" name="Sci. Rep.">
        <title>Metabolic traits of an uncultured archaeal lineage -MSBL1- from brine pools of the Red Sea.</title>
        <authorList>
            <person name="Mwirichia R."/>
            <person name="Alam I."/>
            <person name="Rashid M."/>
            <person name="Vinu M."/>
            <person name="Ba-Alawi W."/>
            <person name="Anthony Kamau A."/>
            <person name="Kamanda Ngugi D."/>
            <person name="Goker M."/>
            <person name="Klenk H.P."/>
            <person name="Bajic V."/>
            <person name="Stingl U."/>
        </authorList>
    </citation>
    <scope>NUCLEOTIDE SEQUENCE [LARGE SCALE GENOMIC DNA]</scope>
    <source>
        <strain evidence="2">SCGC-AAA259I07</strain>
    </source>
</reference>
<protein>
    <recommendedName>
        <fullName evidence="1">CARDB domain-containing protein</fullName>
    </recommendedName>
</protein>
<evidence type="ECO:0000259" key="1">
    <source>
        <dbReference type="Pfam" id="PF07705"/>
    </source>
</evidence>
<dbReference type="Gene3D" id="2.60.40.10">
    <property type="entry name" value="Immunoglobulins"/>
    <property type="match status" value="1"/>
</dbReference>